<proteinExistence type="predicted"/>
<accession>A0AAN6Z607</accession>
<protein>
    <submittedName>
        <fullName evidence="1">Uncharacterized protein</fullName>
    </submittedName>
</protein>
<evidence type="ECO:0000313" key="1">
    <source>
        <dbReference type="EMBL" id="KAK4125484.1"/>
    </source>
</evidence>
<dbReference type="InterPro" id="IPR036866">
    <property type="entry name" value="RibonucZ/Hydroxyglut_hydro"/>
</dbReference>
<dbReference type="GeneID" id="87829070"/>
<gene>
    <name evidence="1" type="ORF">N657DRAFT_642212</name>
</gene>
<reference evidence="1" key="1">
    <citation type="journal article" date="2023" name="Mol. Phylogenet. Evol.">
        <title>Genome-scale phylogeny and comparative genomics of the fungal order Sordariales.</title>
        <authorList>
            <person name="Hensen N."/>
            <person name="Bonometti L."/>
            <person name="Westerberg I."/>
            <person name="Brannstrom I.O."/>
            <person name="Guillou S."/>
            <person name="Cros-Aarteil S."/>
            <person name="Calhoun S."/>
            <person name="Haridas S."/>
            <person name="Kuo A."/>
            <person name="Mondo S."/>
            <person name="Pangilinan J."/>
            <person name="Riley R."/>
            <person name="LaButti K."/>
            <person name="Andreopoulos B."/>
            <person name="Lipzen A."/>
            <person name="Chen C."/>
            <person name="Yan M."/>
            <person name="Daum C."/>
            <person name="Ng V."/>
            <person name="Clum A."/>
            <person name="Steindorff A."/>
            <person name="Ohm R.A."/>
            <person name="Martin F."/>
            <person name="Silar P."/>
            <person name="Natvig D.O."/>
            <person name="Lalanne C."/>
            <person name="Gautier V."/>
            <person name="Ament-Velasquez S.L."/>
            <person name="Kruys A."/>
            <person name="Hutchinson M.I."/>
            <person name="Powell A.J."/>
            <person name="Barry K."/>
            <person name="Miller A.N."/>
            <person name="Grigoriev I.V."/>
            <person name="Debuchy R."/>
            <person name="Gladieux P."/>
            <person name="Hiltunen Thoren M."/>
            <person name="Johannesson H."/>
        </authorList>
    </citation>
    <scope>NUCLEOTIDE SEQUENCE</scope>
    <source>
        <strain evidence="1">CBS 731.68</strain>
    </source>
</reference>
<reference evidence="1" key="2">
    <citation type="submission" date="2023-05" db="EMBL/GenBank/DDBJ databases">
        <authorList>
            <consortium name="Lawrence Berkeley National Laboratory"/>
            <person name="Steindorff A."/>
            <person name="Hensen N."/>
            <person name="Bonometti L."/>
            <person name="Westerberg I."/>
            <person name="Brannstrom I.O."/>
            <person name="Guillou S."/>
            <person name="Cros-Aarteil S."/>
            <person name="Calhoun S."/>
            <person name="Haridas S."/>
            <person name="Kuo A."/>
            <person name="Mondo S."/>
            <person name="Pangilinan J."/>
            <person name="Riley R."/>
            <person name="Labutti K."/>
            <person name="Andreopoulos B."/>
            <person name="Lipzen A."/>
            <person name="Chen C."/>
            <person name="Yanf M."/>
            <person name="Daum C."/>
            <person name="Ng V."/>
            <person name="Clum A."/>
            <person name="Ohm R."/>
            <person name="Martin F."/>
            <person name="Silar P."/>
            <person name="Natvig D."/>
            <person name="Lalanne C."/>
            <person name="Gautier V."/>
            <person name="Ament-Velasquez S.L."/>
            <person name="Kruys A."/>
            <person name="Hutchinson M.I."/>
            <person name="Powell A.J."/>
            <person name="Barry K."/>
            <person name="Miller A.N."/>
            <person name="Grigoriev I.V."/>
            <person name="Debuchy R."/>
            <person name="Gladieux P."/>
            <person name="Thoren M.H."/>
            <person name="Johannesson H."/>
        </authorList>
    </citation>
    <scope>NUCLEOTIDE SEQUENCE</scope>
    <source>
        <strain evidence="1">CBS 731.68</strain>
    </source>
</reference>
<dbReference type="AlphaFoldDB" id="A0AAN6Z607"/>
<sequence>MPAPNPSTVVCFDVFEPQTSTWQYIVVDPATRVAVIIGPVLDYDQTRNTVCTKHLKSGMSEGEFVASGGRPGRRRGPSP</sequence>
<dbReference type="EMBL" id="MU853225">
    <property type="protein sequence ID" value="KAK4125484.1"/>
    <property type="molecule type" value="Genomic_DNA"/>
</dbReference>
<dbReference type="Gene3D" id="3.60.15.10">
    <property type="entry name" value="Ribonuclease Z/Hydroxyacylglutathione hydrolase-like"/>
    <property type="match status" value="1"/>
</dbReference>
<evidence type="ECO:0000313" key="2">
    <source>
        <dbReference type="Proteomes" id="UP001302602"/>
    </source>
</evidence>
<feature type="non-terminal residue" evidence="1">
    <location>
        <position position="79"/>
    </location>
</feature>
<dbReference type="RefSeq" id="XP_062649255.1">
    <property type="nucleotide sequence ID" value="XM_062792301.1"/>
</dbReference>
<name>A0AAN6Z607_9PEZI</name>
<comment type="caution">
    <text evidence="1">The sequence shown here is derived from an EMBL/GenBank/DDBJ whole genome shotgun (WGS) entry which is preliminary data.</text>
</comment>
<dbReference type="Proteomes" id="UP001302602">
    <property type="component" value="Unassembled WGS sequence"/>
</dbReference>
<organism evidence="1 2">
    <name type="scientific">Parathielavia appendiculata</name>
    <dbReference type="NCBI Taxonomy" id="2587402"/>
    <lineage>
        <taxon>Eukaryota</taxon>
        <taxon>Fungi</taxon>
        <taxon>Dikarya</taxon>
        <taxon>Ascomycota</taxon>
        <taxon>Pezizomycotina</taxon>
        <taxon>Sordariomycetes</taxon>
        <taxon>Sordariomycetidae</taxon>
        <taxon>Sordariales</taxon>
        <taxon>Chaetomiaceae</taxon>
        <taxon>Parathielavia</taxon>
    </lineage>
</organism>
<keyword evidence="2" id="KW-1185">Reference proteome</keyword>